<evidence type="ECO:0000256" key="4">
    <source>
        <dbReference type="ARBA" id="ARBA00022723"/>
    </source>
</evidence>
<dbReference type="SUPFAM" id="SSF63380">
    <property type="entry name" value="Riboflavin synthase domain-like"/>
    <property type="match status" value="1"/>
</dbReference>
<dbReference type="InterPro" id="IPR011059">
    <property type="entry name" value="Metal-dep_hydrolase_composite"/>
</dbReference>
<dbReference type="SUPFAM" id="SSF52343">
    <property type="entry name" value="Ferredoxin reductase-like, C-terminal NADP-linked domain"/>
    <property type="match status" value="1"/>
</dbReference>
<dbReference type="STRING" id="309803.CTN_0334"/>
<dbReference type="eggNOG" id="COG0543">
    <property type="taxonomic scope" value="Bacteria"/>
</dbReference>
<comment type="cofactor">
    <cofactor evidence="1">
        <name>Zn(2+)</name>
        <dbReference type="ChEBI" id="CHEBI:29105"/>
    </cofactor>
</comment>
<evidence type="ECO:0000259" key="6">
    <source>
        <dbReference type="Pfam" id="PF10418"/>
    </source>
</evidence>
<dbReference type="CDD" id="cd06192">
    <property type="entry name" value="DHOD_e_trans_like"/>
    <property type="match status" value="1"/>
</dbReference>
<reference evidence="7 8" key="1">
    <citation type="journal article" date="2009" name="Biosci. Biotechnol. Biochem.">
        <title>WeGAS: a web-based microbial genome annotation system.</title>
        <authorList>
            <person name="Lee D."/>
            <person name="Seo H."/>
            <person name="Park C."/>
            <person name="Park K."/>
        </authorList>
    </citation>
    <scope>NUCLEOTIDE SEQUENCE [LARGE SCALE GENOMIC DNA]</scope>
    <source>
        <strain evidence="8">ATCC 49049 / DSM 4359 / NBRC 107923 / NS-E</strain>
    </source>
</reference>
<dbReference type="AlphaFoldDB" id="B9KBW4"/>
<evidence type="ECO:0000256" key="3">
    <source>
        <dbReference type="ARBA" id="ARBA00010286"/>
    </source>
</evidence>
<organism evidence="7 8">
    <name type="scientific">Thermotoga neapolitana (strain ATCC 49049 / DSM 4359 / NBRC 107923 / NS-E)</name>
    <dbReference type="NCBI Taxonomy" id="309803"/>
    <lineage>
        <taxon>Bacteria</taxon>
        <taxon>Thermotogati</taxon>
        <taxon>Thermotogota</taxon>
        <taxon>Thermotogae</taxon>
        <taxon>Thermotogales</taxon>
        <taxon>Thermotogaceae</taxon>
        <taxon>Thermotoga</taxon>
    </lineage>
</organism>
<dbReference type="SUPFAM" id="SSF51556">
    <property type="entry name" value="Metallo-dependent hydrolases"/>
    <property type="match status" value="1"/>
</dbReference>
<evidence type="ECO:0000256" key="1">
    <source>
        <dbReference type="ARBA" id="ARBA00001947"/>
    </source>
</evidence>
<dbReference type="InterPro" id="IPR032466">
    <property type="entry name" value="Metal_Hydrolase"/>
</dbReference>
<dbReference type="InterPro" id="IPR037117">
    <property type="entry name" value="Dihydroorotate_DH_ele_sf"/>
</dbReference>
<dbReference type="PANTHER" id="PTHR43668">
    <property type="entry name" value="ALLANTOINASE"/>
    <property type="match status" value="1"/>
</dbReference>
<dbReference type="Gene3D" id="2.40.30.10">
    <property type="entry name" value="Translation factors"/>
    <property type="match status" value="1"/>
</dbReference>
<dbReference type="InterPro" id="IPR017938">
    <property type="entry name" value="Riboflavin_synthase-like_b-brl"/>
</dbReference>
<dbReference type="GO" id="GO:0005737">
    <property type="term" value="C:cytoplasm"/>
    <property type="evidence" value="ECO:0007669"/>
    <property type="project" value="TreeGrafter"/>
</dbReference>
<dbReference type="InterPro" id="IPR019480">
    <property type="entry name" value="Dihydroorotate_DH_Fe-S-bd"/>
</dbReference>
<dbReference type="PANTHER" id="PTHR43668:SF2">
    <property type="entry name" value="ALLANTOINASE"/>
    <property type="match status" value="1"/>
</dbReference>
<dbReference type="GO" id="GO:0006145">
    <property type="term" value="P:purine nucleobase catabolic process"/>
    <property type="evidence" value="ECO:0007669"/>
    <property type="project" value="TreeGrafter"/>
</dbReference>
<dbReference type="Proteomes" id="UP000000445">
    <property type="component" value="Chromosome"/>
</dbReference>
<feature type="domain" description="Dihydroorotate dehydrogenase electron transfer subunit iron-sulphur cluster binding" evidence="6">
    <location>
        <begin position="557"/>
        <end position="593"/>
    </location>
</feature>
<dbReference type="GO" id="GO:0004038">
    <property type="term" value="F:allantoinase activity"/>
    <property type="evidence" value="ECO:0007669"/>
    <property type="project" value="TreeGrafter"/>
</dbReference>
<dbReference type="eggNOG" id="COG0044">
    <property type="taxonomic scope" value="Bacteria"/>
</dbReference>
<dbReference type="Gene3D" id="3.20.20.140">
    <property type="entry name" value="Metal-dependent hydrolases"/>
    <property type="match status" value="1"/>
</dbReference>
<dbReference type="SUPFAM" id="SSF51338">
    <property type="entry name" value="Composite domain of metallo-dependent hydrolases"/>
    <property type="match status" value="1"/>
</dbReference>
<keyword evidence="5" id="KW-0378">Hydrolase</keyword>
<dbReference type="EMBL" id="CP000916">
    <property type="protein sequence ID" value="ACM22510.1"/>
    <property type="molecule type" value="Genomic_DNA"/>
</dbReference>
<dbReference type="InterPro" id="IPR002195">
    <property type="entry name" value="Dihydroorotase_CS"/>
</dbReference>
<dbReference type="Gene3D" id="2.10.240.10">
    <property type="entry name" value="Dihydroorotate dehydrogenase, electron transfer subunit"/>
    <property type="match status" value="1"/>
</dbReference>
<gene>
    <name evidence="7" type="ordered locus">CTN_0334</name>
</gene>
<evidence type="ECO:0000313" key="7">
    <source>
        <dbReference type="EMBL" id="ACM22510.1"/>
    </source>
</evidence>
<dbReference type="KEGG" id="tna:CTN_0334"/>
<name>B9KBW4_THENN</name>
<accession>B9KBW4</accession>
<dbReference type="GO" id="GO:0046872">
    <property type="term" value="F:metal ion binding"/>
    <property type="evidence" value="ECO:0007669"/>
    <property type="project" value="UniProtKB-KW"/>
</dbReference>
<protein>
    <submittedName>
        <fullName evidence="7">Dihydroorotase</fullName>
    </submittedName>
</protein>
<dbReference type="NCBIfam" id="NF006840">
    <property type="entry name" value="PRK09357.2-1"/>
    <property type="match status" value="1"/>
</dbReference>
<comment type="function">
    <text evidence="2">Catalyzes the reversible cyclization of carbamoyl aspartate to dihydroorotate.</text>
</comment>
<dbReference type="HOGENOM" id="CLU_015572_1_2_0"/>
<proteinExistence type="inferred from homology"/>
<comment type="similarity">
    <text evidence="3">Belongs to the metallo-dependent hydrolases superfamily. DHOase family. Class I DHOase subfamily.</text>
</comment>
<evidence type="ECO:0000256" key="2">
    <source>
        <dbReference type="ARBA" id="ARBA00002368"/>
    </source>
</evidence>
<dbReference type="InterPro" id="IPR039261">
    <property type="entry name" value="FNR_nucleotide-bd"/>
</dbReference>
<evidence type="ECO:0000256" key="5">
    <source>
        <dbReference type="ARBA" id="ARBA00022801"/>
    </source>
</evidence>
<evidence type="ECO:0000313" key="8">
    <source>
        <dbReference type="Proteomes" id="UP000000445"/>
    </source>
</evidence>
<keyword evidence="8" id="KW-1185">Reference proteome</keyword>
<dbReference type="PROSITE" id="PS00482">
    <property type="entry name" value="DIHYDROOROTASE_1"/>
    <property type="match status" value="1"/>
</dbReference>
<keyword evidence="4" id="KW-0479">Metal-binding</keyword>
<sequence>MDGKITGKEFGGKSVRIYDPFRKKWIEEEIETPFPSKGLVATFPFVDLHVHVRLNGGEDYSSLEEASLVGGFFKVVVQPNTKPLIDSKEVLERHLDLSKNRAVEFLFAVSPFGSIEAEGERVVGFSTDGIEYDYPTLVETMKKKKKALWFDHSQMYEVDGIFYEGAPLPFQKRPRSNEAIAIARTVLTGLEYGFERFHIQHVTTKYSVEVISFLKNLAKVSCEVTPHHLFFCYEDIKNTNFKINPPLGSPEDRRALIEAVKKDVIDVLATDHAPHHEKPDDFLTAPYGSTSIEIAFPAYYTALGDLELVVKKLTKKPLEVLGVEARLTEDTLVFIDPEAEFIVDAKKFKSKGKNSMFDGVRLKGKVVALKLKGRWVMIDGERLLLTKKKTIRVNEDTWIVLFEERIDFSPGQFVMLETPKLVRKPFVLGYWEDHTAISVQVKGKGTKWIVEEAEKIKGHGPLGNGFEKPGKGLLIISPTCLTMAKAFERTMNVDVLVGSRTPILTPLEYETVIGNDEFLKKLSSLPEYDWYLVSGSRSMEKVCWEHLRGKEVYFSLEEYMGCGIGACKSCAVFTESGVKHVCTDGPIFRGDELCWS</sequence>
<dbReference type="InterPro" id="IPR050138">
    <property type="entry name" value="DHOase/Allantoinase_Hydrolase"/>
</dbReference>
<dbReference type="Pfam" id="PF10418">
    <property type="entry name" value="DHODB_Fe-S_bind"/>
    <property type="match status" value="1"/>
</dbReference>